<accession>A0A168S850</accession>
<comment type="cofactor">
    <cofactor evidence="1 12">
        <name>Mg(2+)</name>
        <dbReference type="ChEBI" id="CHEBI:18420"/>
    </cofactor>
</comment>
<dbReference type="Gene3D" id="1.10.357.140">
    <property type="entry name" value="UbiA prenyltransferase"/>
    <property type="match status" value="1"/>
</dbReference>
<evidence type="ECO:0000256" key="6">
    <source>
        <dbReference type="ARBA" id="ARBA00022824"/>
    </source>
</evidence>
<dbReference type="PROSITE" id="PS00943">
    <property type="entry name" value="UBIA"/>
    <property type="match status" value="1"/>
</dbReference>
<dbReference type="GO" id="GO:0006744">
    <property type="term" value="P:ubiquinone biosynthetic process"/>
    <property type="evidence" value="ECO:0007669"/>
    <property type="project" value="UniProtKB-UniRule"/>
</dbReference>
<evidence type="ECO:0000256" key="2">
    <source>
        <dbReference type="ARBA" id="ARBA00004477"/>
    </source>
</evidence>
<dbReference type="InterPro" id="IPR044878">
    <property type="entry name" value="UbiA_sf"/>
</dbReference>
<keyword evidence="12" id="KW-0414">Isoprene biosynthesis</keyword>
<dbReference type="Pfam" id="PF01040">
    <property type="entry name" value="UbiA"/>
    <property type="match status" value="1"/>
</dbReference>
<dbReference type="FunFam" id="1.10.357.140:FF:000003">
    <property type="entry name" value="4-hydroxybenzoate polyprenyltransferase, mitochondrial"/>
    <property type="match status" value="1"/>
</dbReference>
<dbReference type="Gene3D" id="1.20.120.1780">
    <property type="entry name" value="UbiA prenyltransferase"/>
    <property type="match status" value="1"/>
</dbReference>
<comment type="function">
    <text evidence="12">Catalyzes the prenylation of para-hydroxybenzoate (PHB) with an all-trans polyprenyl group. Mediates the second step in the final reaction sequence of coenzyme Q (CoQ) biosynthesis, which is the condensation of the polyisoprenoid side chain with PHB, generating the first membrane-bound Q intermediate.</text>
</comment>
<comment type="catalytic activity">
    <reaction evidence="10">
        <text>4-hydroxybenzoate + (2E)-geranyl diphosphate = 3-geranyl-4-hydroxybenzoate + diphosphate</text>
        <dbReference type="Rhea" id="RHEA:27854"/>
        <dbReference type="ChEBI" id="CHEBI:17879"/>
        <dbReference type="ChEBI" id="CHEBI:33019"/>
        <dbReference type="ChEBI" id="CHEBI:58057"/>
        <dbReference type="ChEBI" id="CHEBI:60878"/>
        <dbReference type="EC" id="2.5.1.93"/>
    </reaction>
</comment>
<evidence type="ECO:0000256" key="1">
    <source>
        <dbReference type="ARBA" id="ARBA00001946"/>
    </source>
</evidence>
<feature type="transmembrane region" description="Helical" evidence="12">
    <location>
        <begin position="160"/>
        <end position="177"/>
    </location>
</feature>
<dbReference type="EMBL" id="KT991524">
    <property type="protein sequence ID" value="ANC67959.1"/>
    <property type="molecule type" value="mRNA"/>
</dbReference>
<evidence type="ECO:0000256" key="7">
    <source>
        <dbReference type="ARBA" id="ARBA00022842"/>
    </source>
</evidence>
<dbReference type="GO" id="GO:0008299">
    <property type="term" value="P:isoprenoid biosynthetic process"/>
    <property type="evidence" value="ECO:0007669"/>
    <property type="project" value="UniProtKB-UniRule"/>
</dbReference>
<dbReference type="HAMAP" id="MF_01635">
    <property type="entry name" value="UbiA"/>
    <property type="match status" value="1"/>
</dbReference>
<dbReference type="NCBIfam" id="TIGR01474">
    <property type="entry name" value="ubiA_proteo"/>
    <property type="match status" value="1"/>
</dbReference>
<evidence type="ECO:0000256" key="9">
    <source>
        <dbReference type="ARBA" id="ARBA00023136"/>
    </source>
</evidence>
<comment type="similarity">
    <text evidence="3 12">Belongs to the UbiA prenyltransferase family.</text>
</comment>
<keyword evidence="5 12" id="KW-0812">Transmembrane</keyword>
<keyword evidence="12" id="KW-0999">Mitochondrion inner membrane</keyword>
<feature type="transmembrane region" description="Helical" evidence="12">
    <location>
        <begin position="227"/>
        <end position="250"/>
    </location>
</feature>
<evidence type="ECO:0000256" key="4">
    <source>
        <dbReference type="ARBA" id="ARBA00022679"/>
    </source>
</evidence>
<dbReference type="InterPro" id="IPR000537">
    <property type="entry name" value="UbiA_prenyltransferase"/>
</dbReference>
<dbReference type="GO" id="GO:0005743">
    <property type="term" value="C:mitochondrial inner membrane"/>
    <property type="evidence" value="ECO:0007669"/>
    <property type="project" value="UniProtKB-SubCell"/>
</dbReference>
<gene>
    <name evidence="13" type="primary">PGT6</name>
</gene>
<evidence type="ECO:0000256" key="8">
    <source>
        <dbReference type="ARBA" id="ARBA00022989"/>
    </source>
</evidence>
<feature type="transmembrane region" description="Helical" evidence="12">
    <location>
        <begin position="38"/>
        <end position="55"/>
    </location>
</feature>
<keyword evidence="8 12" id="KW-1133">Transmembrane helix</keyword>
<dbReference type="BRENDA" id="2.5.1.93">
    <property type="organism ID" value="13261"/>
</dbReference>
<keyword evidence="12" id="KW-0831">Ubiquinone biosynthesis</keyword>
<evidence type="ECO:0000256" key="11">
    <source>
        <dbReference type="ARBA" id="ARBA00053039"/>
    </source>
</evidence>
<keyword evidence="12" id="KW-0496">Mitochondrion</keyword>
<keyword evidence="7" id="KW-0460">Magnesium</keyword>
<feature type="transmembrane region" description="Helical" evidence="12">
    <location>
        <begin position="128"/>
        <end position="148"/>
    </location>
</feature>
<feature type="transmembrane region" description="Helical" evidence="12">
    <location>
        <begin position="286"/>
        <end position="306"/>
    </location>
</feature>
<evidence type="ECO:0000256" key="12">
    <source>
        <dbReference type="HAMAP-Rule" id="MF_03189"/>
    </source>
</evidence>
<dbReference type="GO" id="GO:0008412">
    <property type="term" value="F:4-hydroxybenzoate polyprenyltransferase activity"/>
    <property type="evidence" value="ECO:0007669"/>
    <property type="project" value="UniProtKB-EC"/>
</dbReference>
<evidence type="ECO:0000256" key="5">
    <source>
        <dbReference type="ARBA" id="ARBA00022692"/>
    </source>
</evidence>
<dbReference type="UniPathway" id="UPA00232"/>
<comment type="subcellular location">
    <subcellularLocation>
        <location evidence="2">Endoplasmic reticulum membrane</location>
        <topology evidence="2">Multi-pass membrane protein</topology>
    </subcellularLocation>
    <subcellularLocation>
        <location evidence="12">Mitochondrion inner membrane</location>
        <topology evidence="12">Multi-pass membrane protein</topology>
        <orientation evidence="12">Matrix side</orientation>
    </subcellularLocation>
</comment>
<dbReference type="PANTHER" id="PTHR11048">
    <property type="entry name" value="PRENYLTRANSFERASES"/>
    <property type="match status" value="1"/>
</dbReference>
<comment type="function">
    <text evidence="11">Prenyltransferase involved in the biosynthesis of shikonin, a naphthoquinone secondary metabolite. Could accept only geranyl diphosphate and not dimethylallyl diphosphate, farnesyl diphosphate, or geranylgeranyl diphosphate as substrate.</text>
</comment>
<evidence type="ECO:0000256" key="3">
    <source>
        <dbReference type="ARBA" id="ARBA00005985"/>
    </source>
</evidence>
<evidence type="ECO:0000313" key="13">
    <source>
        <dbReference type="EMBL" id="ANC67959.1"/>
    </source>
</evidence>
<organism evidence="13">
    <name type="scientific">Arnebia euchroma</name>
    <name type="common">Pink arnebia</name>
    <name type="synonym">Lithospermum euchromon</name>
    <dbReference type="NCBI Taxonomy" id="373122"/>
    <lineage>
        <taxon>Eukaryota</taxon>
        <taxon>Viridiplantae</taxon>
        <taxon>Streptophyta</taxon>
        <taxon>Embryophyta</taxon>
        <taxon>Tracheophyta</taxon>
        <taxon>Spermatophyta</taxon>
        <taxon>Magnoliopsida</taxon>
        <taxon>eudicotyledons</taxon>
        <taxon>Gunneridae</taxon>
        <taxon>Pentapetalae</taxon>
        <taxon>asterids</taxon>
        <taxon>lamiids</taxon>
        <taxon>Boraginales</taxon>
        <taxon>Boraginaceae</taxon>
        <taxon>Boraginoideae</taxon>
        <taxon>Lithospermeae</taxon>
        <taxon>Arnebia</taxon>
    </lineage>
</organism>
<evidence type="ECO:0000256" key="10">
    <source>
        <dbReference type="ARBA" id="ARBA00050283"/>
    </source>
</evidence>
<keyword evidence="4 12" id="KW-0808">Transferase</keyword>
<dbReference type="GO" id="GO:0102930">
    <property type="term" value="F:4-hydroxybenzoate geranyltransferase activity"/>
    <property type="evidence" value="ECO:0007669"/>
    <property type="project" value="UniProtKB-EC"/>
</dbReference>
<keyword evidence="6" id="KW-0256">Endoplasmic reticulum</keyword>
<dbReference type="PANTHER" id="PTHR11048:SF28">
    <property type="entry name" value="4-HYDROXYBENZOATE POLYPRENYLTRANSFERASE, MITOCHONDRIAL"/>
    <property type="match status" value="1"/>
</dbReference>
<keyword evidence="9 12" id="KW-0472">Membrane</keyword>
<dbReference type="AlphaFoldDB" id="A0A168S850"/>
<dbReference type="InterPro" id="IPR006370">
    <property type="entry name" value="HB_polyprenyltransferase-like"/>
</dbReference>
<dbReference type="EC" id="2.5.1.39" evidence="12"/>
<feature type="transmembrane region" description="Helical" evidence="12">
    <location>
        <begin position="256"/>
        <end position="274"/>
    </location>
</feature>
<dbReference type="InterPro" id="IPR039653">
    <property type="entry name" value="Prenyltransferase"/>
</dbReference>
<name>A0A168S850_ARNEU</name>
<sequence length="307" mass="34209">MTYKQSLKKQNKRPSWIDTNLPITFQPYAHLARLDKPIGSWLLAWPAFWSVALAADDLGSLPKMLAIFGWWAIWIRGAGCTINDYFDRDFDKKVERTKSRPLASGALSPAQGLWWLAIQLFMGLGVLYQLNMLTLVLAILHVPLVFAYPLMKRITYWPQAFLGVMISWGALLGPAALEGTIDPKIACPLYVSSFFWTLVYDTIYAHQDKEDDAKAGIKSTTLRFGDLTKVWVGGFGVACTLALLLGGFVINIGLPYYVVLTVATCQLAWQIVTVDLSSPMDCGRKFVSNQWYGAIIFSAILVGKLIS</sequence>
<reference evidence="13" key="1">
    <citation type="submission" date="2015-11" db="EMBL/GenBank/DDBJ databases">
        <authorList>
            <person name="Zhang Y."/>
            <person name="Guo Z."/>
        </authorList>
    </citation>
    <scope>NUCLEOTIDE SEQUENCE</scope>
</reference>
<dbReference type="CDD" id="cd13959">
    <property type="entry name" value="PT_UbiA_COQ2"/>
    <property type="match status" value="1"/>
</dbReference>
<dbReference type="FunFam" id="1.20.120.1780:FF:000001">
    <property type="entry name" value="4-hydroxybenzoate octaprenyltransferase"/>
    <property type="match status" value="1"/>
</dbReference>
<comment type="catalytic activity">
    <reaction evidence="12">
        <text>an all-trans-polyprenyl diphosphate + 4-hydroxybenzoate = a 4-hydroxy-3-(all-trans-polyprenyl)benzoate + diphosphate</text>
        <dbReference type="Rhea" id="RHEA:44504"/>
        <dbReference type="Rhea" id="RHEA-COMP:9514"/>
        <dbReference type="Rhea" id="RHEA-COMP:9564"/>
        <dbReference type="ChEBI" id="CHEBI:17879"/>
        <dbReference type="ChEBI" id="CHEBI:33019"/>
        <dbReference type="ChEBI" id="CHEBI:58914"/>
        <dbReference type="ChEBI" id="CHEBI:78396"/>
        <dbReference type="EC" id="2.5.1.39"/>
    </reaction>
</comment>
<dbReference type="InterPro" id="IPR030470">
    <property type="entry name" value="UbiA_prenylTrfase_CS"/>
</dbReference>
<comment type="pathway">
    <text evidence="12">Cofactor biosynthesis; ubiquinone biosynthesis.</text>
</comment>
<protein>
    <recommendedName>
        <fullName evidence="12">4-hydroxybenzoate polyprenyltransferase, mitochondrial</fullName>
        <shortName evidence="12">4-HB polyprenyltransferase</shortName>
        <ecNumber evidence="12">2.5.1.39</ecNumber>
    </recommendedName>
    <alternativeName>
        <fullName evidence="12">Para-hydroxybenzoate--polyprenyltransferase</fullName>
        <shortName evidence="12">PHB:PPT</shortName>
        <shortName evidence="12">PHB:polyprenyltransferase</shortName>
    </alternativeName>
</protein>
<dbReference type="GO" id="GO:0005789">
    <property type="term" value="C:endoplasmic reticulum membrane"/>
    <property type="evidence" value="ECO:0007669"/>
    <property type="project" value="UniProtKB-SubCell"/>
</dbReference>
<proteinExistence type="evidence at transcript level"/>